<dbReference type="EMBL" id="VDCI01000004">
    <property type="protein sequence ID" value="TNJ36720.1"/>
    <property type="molecule type" value="Genomic_DNA"/>
</dbReference>
<feature type="transmembrane region" description="Helical" evidence="1">
    <location>
        <begin position="141"/>
        <end position="167"/>
    </location>
</feature>
<feature type="transmembrane region" description="Helical" evidence="1">
    <location>
        <begin position="102"/>
        <end position="135"/>
    </location>
</feature>
<sequence>MLRQAGKPPAMPQLWLWLTITLLWGTVFFGTSIIALNAAVFINKKGFFNPAWEEIYKVYLPYAAFLVLFALVARSLKRLLDPEGRRQSLRQQDVLAGKRERVFVSLGGSIASSFFFTLATSAAFLLVPYFTYFIIDLPLQVILFGALLNIGAGLLVSVVVGLVILLLRSL</sequence>
<evidence type="ECO:0000313" key="2">
    <source>
        <dbReference type="EMBL" id="TNJ36720.1"/>
    </source>
</evidence>
<evidence type="ECO:0000313" key="3">
    <source>
        <dbReference type="Proteomes" id="UP000309544"/>
    </source>
</evidence>
<gene>
    <name evidence="2" type="ORF">FGF68_06565</name>
</gene>
<evidence type="ECO:0000256" key="1">
    <source>
        <dbReference type="SAM" id="Phobius"/>
    </source>
</evidence>
<feature type="transmembrane region" description="Helical" evidence="1">
    <location>
        <begin position="59"/>
        <end position="76"/>
    </location>
</feature>
<organism evidence="2 3">
    <name type="scientific">Prosthecochloris vibrioformis</name>
    <name type="common">Chlorobium vibrioforme</name>
    <dbReference type="NCBI Taxonomy" id="1098"/>
    <lineage>
        <taxon>Bacteria</taxon>
        <taxon>Pseudomonadati</taxon>
        <taxon>Chlorobiota</taxon>
        <taxon>Chlorobiia</taxon>
        <taxon>Chlorobiales</taxon>
        <taxon>Chlorobiaceae</taxon>
        <taxon>Prosthecochloris</taxon>
    </lineage>
</organism>
<dbReference type="Proteomes" id="UP000309544">
    <property type="component" value="Unassembled WGS sequence"/>
</dbReference>
<accession>A0A5C4RZZ6</accession>
<proteinExistence type="predicted"/>
<keyword evidence="1" id="KW-0472">Membrane</keyword>
<keyword evidence="3" id="KW-1185">Reference proteome</keyword>
<keyword evidence="1" id="KW-1133">Transmembrane helix</keyword>
<reference evidence="2 3" key="1">
    <citation type="submission" date="2019-05" db="EMBL/GenBank/DDBJ databases">
        <title>Draft Whole-Genome sequence of the green sulfur bacterium Prosthecochloris vibrioformis DSM 260.</title>
        <authorList>
            <person name="Meyer T.E."/>
            <person name="Kyndt J.A."/>
        </authorList>
    </citation>
    <scope>NUCLEOTIDE SEQUENCE [LARGE SCALE GENOMIC DNA]</scope>
    <source>
        <strain evidence="2 3">DSM 260</strain>
    </source>
</reference>
<comment type="caution">
    <text evidence="2">The sequence shown here is derived from an EMBL/GenBank/DDBJ whole genome shotgun (WGS) entry which is preliminary data.</text>
</comment>
<dbReference type="AlphaFoldDB" id="A0A5C4RZZ6"/>
<keyword evidence="1" id="KW-0812">Transmembrane</keyword>
<protein>
    <submittedName>
        <fullName evidence="2">Uncharacterized protein</fullName>
    </submittedName>
</protein>
<name>A0A5C4RZZ6_PROVB</name>
<feature type="transmembrane region" description="Helical" evidence="1">
    <location>
        <begin position="14"/>
        <end position="39"/>
    </location>
</feature>